<sequence length="359" mass="40244">MSHPKNSRKRSLSIEGGDAAPSPKVRPLILDQVKVLSVKLPPSIPSPRINYSSESFAKVTLERYGHTQPYNDIPNPASRKHTKSLPSYQHKSSKGLSKNPPTPDPSQSPEKPSSPQNASPVHESSPDARSETLCFQIKDWVYTGTLWEVYRGTLSITNRSSHEVSIVMKVLRPDTFDRSLLEEDQSSDGLAAAYTFTREYDPASAVKAAYNEDTIYRQLAPMQGTIIPEYHGLFVSYQDANGIIDEGATLPKMMAILLEDLGNQVDPHDMLDDEYSMEECKRIYALYDKLHTQGQVAHGLPKTWHILRRKAAPEDHENHLVMVDFAHAKSLGGMTQEEKESAIQNDEGMLMTANQTWRE</sequence>
<dbReference type="RefSeq" id="XP_066084805.1">
    <property type="nucleotide sequence ID" value="XM_066228708.1"/>
</dbReference>
<protein>
    <recommendedName>
        <fullName evidence="4">Protein kinase domain-containing protein</fullName>
    </recommendedName>
</protein>
<evidence type="ECO:0000256" key="1">
    <source>
        <dbReference type="SAM" id="MobiDB-lite"/>
    </source>
</evidence>
<dbReference type="AlphaFoldDB" id="A0AAX4KL08"/>
<dbReference type="GeneID" id="91103735"/>
<dbReference type="EMBL" id="CP144089">
    <property type="protein sequence ID" value="WWD06838.1"/>
    <property type="molecule type" value="Genomic_DNA"/>
</dbReference>
<reference evidence="2 3" key="1">
    <citation type="submission" date="2024-01" db="EMBL/GenBank/DDBJ databases">
        <title>Comparative genomics of Cryptococcus and Kwoniella reveals pathogenesis evolution and contrasting modes of karyotype evolution via chromosome fusion or intercentromeric recombination.</title>
        <authorList>
            <person name="Coelho M.A."/>
            <person name="David-Palma M."/>
            <person name="Shea T."/>
            <person name="Bowers K."/>
            <person name="McGinley-Smith S."/>
            <person name="Mohammad A.W."/>
            <person name="Gnirke A."/>
            <person name="Yurkov A.M."/>
            <person name="Nowrousian M."/>
            <person name="Sun S."/>
            <person name="Cuomo C.A."/>
            <person name="Heitman J."/>
        </authorList>
    </citation>
    <scope>NUCLEOTIDE SEQUENCE [LARGE SCALE GENOMIC DNA]</scope>
    <source>
        <strain evidence="2 3">PYCC6329</strain>
    </source>
</reference>
<feature type="region of interest" description="Disordered" evidence="1">
    <location>
        <begin position="1"/>
        <end position="26"/>
    </location>
</feature>
<organism evidence="2 3">
    <name type="scientific">Kwoniella europaea PYCC6329</name>
    <dbReference type="NCBI Taxonomy" id="1423913"/>
    <lineage>
        <taxon>Eukaryota</taxon>
        <taxon>Fungi</taxon>
        <taxon>Dikarya</taxon>
        <taxon>Basidiomycota</taxon>
        <taxon>Agaricomycotina</taxon>
        <taxon>Tremellomycetes</taxon>
        <taxon>Tremellales</taxon>
        <taxon>Cryptococcaceae</taxon>
        <taxon>Kwoniella</taxon>
    </lineage>
</organism>
<evidence type="ECO:0008006" key="4">
    <source>
        <dbReference type="Google" id="ProtNLM"/>
    </source>
</evidence>
<feature type="compositionally biased region" description="Basic residues" evidence="1">
    <location>
        <begin position="1"/>
        <end position="11"/>
    </location>
</feature>
<evidence type="ECO:0000313" key="3">
    <source>
        <dbReference type="Proteomes" id="UP001358614"/>
    </source>
</evidence>
<proteinExistence type="predicted"/>
<feature type="compositionally biased region" description="Polar residues" evidence="1">
    <location>
        <begin position="84"/>
        <end position="96"/>
    </location>
</feature>
<keyword evidence="3" id="KW-1185">Reference proteome</keyword>
<name>A0AAX4KL08_9TREE</name>
<gene>
    <name evidence="2" type="ORF">V865_004934</name>
</gene>
<evidence type="ECO:0000313" key="2">
    <source>
        <dbReference type="EMBL" id="WWD06838.1"/>
    </source>
</evidence>
<feature type="region of interest" description="Disordered" evidence="1">
    <location>
        <begin position="66"/>
        <end position="128"/>
    </location>
</feature>
<accession>A0AAX4KL08</accession>
<dbReference type="Proteomes" id="UP001358614">
    <property type="component" value="Chromosome 1"/>
</dbReference>
<dbReference type="KEGG" id="ker:91103735"/>